<proteinExistence type="inferred from homology"/>
<dbReference type="GO" id="GO:0010008">
    <property type="term" value="C:endosome membrane"/>
    <property type="evidence" value="ECO:0007669"/>
    <property type="project" value="UniProtKB-SubCell"/>
</dbReference>
<evidence type="ECO:0000256" key="4">
    <source>
        <dbReference type="ARBA" id="ARBA00022448"/>
    </source>
</evidence>
<keyword evidence="5" id="KW-0963">Cytoplasm</keyword>
<dbReference type="Gene3D" id="1.20.5.420">
    <property type="entry name" value="Immunoglobulin FC, subunit C"/>
    <property type="match status" value="1"/>
</dbReference>
<dbReference type="InterPro" id="IPR039431">
    <property type="entry name" value="Vta1/CALS_N"/>
</dbReference>
<dbReference type="Pfam" id="PF04652">
    <property type="entry name" value="Vta1"/>
    <property type="match status" value="1"/>
</dbReference>
<feature type="compositionally biased region" description="Polar residues" evidence="9">
    <location>
        <begin position="182"/>
        <end position="197"/>
    </location>
</feature>
<keyword evidence="4" id="KW-0813">Transport</keyword>
<dbReference type="InterPro" id="IPR041212">
    <property type="entry name" value="Vta1_C"/>
</dbReference>
<dbReference type="InterPro" id="IPR023175">
    <property type="entry name" value="Vta1/CALS_N_sf"/>
</dbReference>
<evidence type="ECO:0000256" key="6">
    <source>
        <dbReference type="ARBA" id="ARBA00022753"/>
    </source>
</evidence>
<organism evidence="12">
    <name type="scientific">Xenopsylla cheopis</name>
    <name type="common">Oriental rat flea</name>
    <name type="synonym">Pulex cheopis</name>
    <dbReference type="NCBI Taxonomy" id="163159"/>
    <lineage>
        <taxon>Eukaryota</taxon>
        <taxon>Metazoa</taxon>
        <taxon>Ecdysozoa</taxon>
        <taxon>Arthropoda</taxon>
        <taxon>Hexapoda</taxon>
        <taxon>Insecta</taxon>
        <taxon>Pterygota</taxon>
        <taxon>Neoptera</taxon>
        <taxon>Endopterygota</taxon>
        <taxon>Siphonaptera</taxon>
        <taxon>Pulicidae</taxon>
        <taxon>Xenopsyllinae</taxon>
        <taxon>Xenopsylla</taxon>
    </lineage>
</organism>
<evidence type="ECO:0000313" key="12">
    <source>
        <dbReference type="EMBL" id="NOV45621.1"/>
    </source>
</evidence>
<dbReference type="FunFam" id="1.20.5.420:FF:000001">
    <property type="entry name" value="Vacuolar protein sorting-associated protein VTA1 homolog"/>
    <property type="match status" value="1"/>
</dbReference>
<name>A0A6M2DKP1_XENCH</name>
<evidence type="ECO:0000256" key="9">
    <source>
        <dbReference type="SAM" id="MobiDB-lite"/>
    </source>
</evidence>
<dbReference type="Pfam" id="PF18097">
    <property type="entry name" value="Vta1_C"/>
    <property type="match status" value="1"/>
</dbReference>
<reference evidence="12" key="1">
    <citation type="submission" date="2020-03" db="EMBL/GenBank/DDBJ databases">
        <title>Transcriptomic Profiling of the Digestive Tract of the Rat Flea, Xenopsylla cheopis, Following Blood Feeding and Infection with Yersinia pestis.</title>
        <authorList>
            <person name="Bland D.M."/>
            <person name="Martens C.A."/>
            <person name="Virtaneva K."/>
            <person name="Kanakabandi K."/>
            <person name="Long D."/>
            <person name="Rosenke R."/>
            <person name="Saturday G.A."/>
            <person name="Hoyt F.H."/>
            <person name="Bruno D.P."/>
            <person name="Ribeiro J.M.C."/>
            <person name="Hinnebusch J."/>
        </authorList>
    </citation>
    <scope>NUCLEOTIDE SEQUENCE</scope>
</reference>
<dbReference type="PANTHER" id="PTHR46009">
    <property type="entry name" value="VACUOLAR PROTEIN SORTING-ASSOCIATED PROTEIN VTA1 HOMOLOG"/>
    <property type="match status" value="1"/>
</dbReference>
<evidence type="ECO:0000256" key="1">
    <source>
        <dbReference type="ARBA" id="ARBA00004481"/>
    </source>
</evidence>
<sequence>MSINFPTCPTSLKSIQPYLKIASEHDNRDIVVSYWCRLYSLQVAMKLTANKSPEETALLLALMDWLENTKKKYSDNEAITNEVAAQAHLENYALKLFLYADKQDRAANFGKNVVKAFYTAGVMFDVLSVFGELTEEVIQNRKYAKWKAAYIHTCLKNGEVPVPGPAISNSDDIENEQPEQPGPSNMSTTDLPTSPTVNSPDDNIGGFKPFDDPVESTTQELNITNVTTLTPDQISKAQKYCKWAGSALSYDDIKTAIMNLQKALQLLQTGNDAD</sequence>
<dbReference type="GO" id="GO:0032511">
    <property type="term" value="P:late endosome to vacuole transport via multivesicular body sorting pathway"/>
    <property type="evidence" value="ECO:0007669"/>
    <property type="project" value="InterPro"/>
</dbReference>
<evidence type="ECO:0000256" key="8">
    <source>
        <dbReference type="ARBA" id="ARBA00023136"/>
    </source>
</evidence>
<dbReference type="GO" id="GO:0015031">
    <property type="term" value="P:protein transport"/>
    <property type="evidence" value="ECO:0007669"/>
    <property type="project" value="UniProtKB-KW"/>
</dbReference>
<keyword evidence="8" id="KW-0472">Membrane</keyword>
<feature type="domain" description="Vta1 C-terminal" evidence="11">
    <location>
        <begin position="231"/>
        <end position="268"/>
    </location>
</feature>
<evidence type="ECO:0000256" key="7">
    <source>
        <dbReference type="ARBA" id="ARBA00022927"/>
    </source>
</evidence>
<evidence type="ECO:0000256" key="5">
    <source>
        <dbReference type="ARBA" id="ARBA00022490"/>
    </source>
</evidence>
<evidence type="ECO:0000256" key="2">
    <source>
        <dbReference type="ARBA" id="ARBA00004496"/>
    </source>
</evidence>
<evidence type="ECO:0000259" key="11">
    <source>
        <dbReference type="Pfam" id="PF18097"/>
    </source>
</evidence>
<keyword evidence="6" id="KW-0967">Endosome</keyword>
<evidence type="ECO:0000259" key="10">
    <source>
        <dbReference type="Pfam" id="PF04652"/>
    </source>
</evidence>
<comment type="similarity">
    <text evidence="3">Belongs to the VTA1 family.</text>
</comment>
<dbReference type="PANTHER" id="PTHR46009:SF1">
    <property type="entry name" value="VACUOLAR PROTEIN SORTING-ASSOCIATED PROTEIN VTA1 HOMOLOG"/>
    <property type="match status" value="1"/>
</dbReference>
<keyword evidence="7" id="KW-0653">Protein transport</keyword>
<dbReference type="GO" id="GO:0005771">
    <property type="term" value="C:multivesicular body"/>
    <property type="evidence" value="ECO:0007669"/>
    <property type="project" value="TreeGrafter"/>
</dbReference>
<comment type="subcellular location">
    <subcellularLocation>
        <location evidence="2">Cytoplasm</location>
    </subcellularLocation>
    <subcellularLocation>
        <location evidence="1">Endosome membrane</location>
        <topology evidence="1">Peripheral membrane protein</topology>
    </subcellularLocation>
</comment>
<protein>
    <submittedName>
        <fullName evidence="12">Putative vacuolar protein</fullName>
    </submittedName>
</protein>
<dbReference type="Gene3D" id="1.25.40.270">
    <property type="entry name" value="Vacuolar protein sorting-associated protein vta1"/>
    <property type="match status" value="1"/>
</dbReference>
<accession>A0A6M2DKP1</accession>
<evidence type="ECO:0000256" key="3">
    <source>
        <dbReference type="ARBA" id="ARBA00007895"/>
    </source>
</evidence>
<dbReference type="EMBL" id="GIIL01001895">
    <property type="protein sequence ID" value="NOV45621.1"/>
    <property type="molecule type" value="Transcribed_RNA"/>
</dbReference>
<feature type="region of interest" description="Disordered" evidence="9">
    <location>
        <begin position="161"/>
        <end position="197"/>
    </location>
</feature>
<dbReference type="AlphaFoldDB" id="A0A6M2DKP1"/>
<feature type="domain" description="Vta1/callose synthase N-terminal" evidence="10">
    <location>
        <begin position="14"/>
        <end position="157"/>
    </location>
</feature>
<dbReference type="InterPro" id="IPR044538">
    <property type="entry name" value="Vta1-like"/>
</dbReference>